<reference evidence="7 8" key="1">
    <citation type="submission" date="2019-02" db="EMBL/GenBank/DDBJ databases">
        <title>Genome of a new Bacteroidetes strain.</title>
        <authorList>
            <person name="Pitt A."/>
        </authorList>
    </citation>
    <scope>NUCLEOTIDE SEQUENCE [LARGE SCALE GENOMIC DNA]</scope>
    <source>
        <strain evidence="7 8">50C-KIRBA</strain>
    </source>
</reference>
<comment type="caution">
    <text evidence="7">The sequence shown here is derived from an EMBL/GenBank/DDBJ whole genome shotgun (WGS) entry which is preliminary data.</text>
</comment>
<dbReference type="InterPro" id="IPR036388">
    <property type="entry name" value="WH-like_DNA-bd_sf"/>
</dbReference>
<dbReference type="Proteomes" id="UP001318301">
    <property type="component" value="Unassembled WGS sequence"/>
</dbReference>
<organism evidence="7 8">
    <name type="scientific">Aquirufa beregesia</name>
    <dbReference type="NCBI Taxonomy" id="2516556"/>
    <lineage>
        <taxon>Bacteria</taxon>
        <taxon>Pseudomonadati</taxon>
        <taxon>Bacteroidota</taxon>
        <taxon>Cytophagia</taxon>
        <taxon>Cytophagales</taxon>
        <taxon>Flectobacillaceae</taxon>
        <taxon>Aquirufa</taxon>
    </lineage>
</organism>
<evidence type="ECO:0000259" key="5">
    <source>
        <dbReference type="Pfam" id="PF04542"/>
    </source>
</evidence>
<keyword evidence="3" id="KW-0731">Sigma factor</keyword>
<proteinExistence type="inferred from homology"/>
<dbReference type="InterPro" id="IPR013324">
    <property type="entry name" value="RNA_pol_sigma_r3/r4-like"/>
</dbReference>
<evidence type="ECO:0000256" key="1">
    <source>
        <dbReference type="ARBA" id="ARBA00010641"/>
    </source>
</evidence>
<dbReference type="SUPFAM" id="SSF88659">
    <property type="entry name" value="Sigma3 and sigma4 domains of RNA polymerase sigma factors"/>
    <property type="match status" value="1"/>
</dbReference>
<dbReference type="EMBL" id="SEWW01000004">
    <property type="protein sequence ID" value="NGZ44413.1"/>
    <property type="molecule type" value="Genomic_DNA"/>
</dbReference>
<evidence type="ECO:0000259" key="6">
    <source>
        <dbReference type="Pfam" id="PF08281"/>
    </source>
</evidence>
<accession>A0ABX0EWG0</accession>
<keyword evidence="4" id="KW-0804">Transcription</keyword>
<dbReference type="Pfam" id="PF04542">
    <property type="entry name" value="Sigma70_r2"/>
    <property type="match status" value="1"/>
</dbReference>
<keyword evidence="2" id="KW-0805">Transcription regulation</keyword>
<evidence type="ECO:0000256" key="4">
    <source>
        <dbReference type="ARBA" id="ARBA00023163"/>
    </source>
</evidence>
<dbReference type="InterPro" id="IPR014327">
    <property type="entry name" value="RNA_pol_sigma70_bacteroid"/>
</dbReference>
<feature type="domain" description="RNA polymerase sigma factor 70 region 4 type 2" evidence="6">
    <location>
        <begin position="119"/>
        <end position="170"/>
    </location>
</feature>
<dbReference type="InterPro" id="IPR039425">
    <property type="entry name" value="RNA_pol_sigma-70-like"/>
</dbReference>
<gene>
    <name evidence="7" type="ORF">EWU23_07995</name>
</gene>
<feature type="domain" description="RNA polymerase sigma-70 region 2" evidence="5">
    <location>
        <begin position="23"/>
        <end position="86"/>
    </location>
</feature>
<dbReference type="NCBIfam" id="TIGR02937">
    <property type="entry name" value="sigma70-ECF"/>
    <property type="match status" value="1"/>
</dbReference>
<dbReference type="InterPro" id="IPR007627">
    <property type="entry name" value="RNA_pol_sigma70_r2"/>
</dbReference>
<comment type="similarity">
    <text evidence="1">Belongs to the sigma-70 factor family. ECF subfamily.</text>
</comment>
<evidence type="ECO:0000313" key="7">
    <source>
        <dbReference type="EMBL" id="NGZ44413.1"/>
    </source>
</evidence>
<dbReference type="Gene3D" id="1.10.1740.10">
    <property type="match status" value="1"/>
</dbReference>
<keyword evidence="8" id="KW-1185">Reference proteome</keyword>
<sequence>MLNDEDLLSNLSRSDKAAFEEIYRRYWYKLYCIAYHQIGVKEDSEEIVQDVFLSIWNRRENVEIKVLELYLTLSIKYKVYDFIRSQINYRKYQEHIILKEIDLHFNTDDIVDFSDLSGAVEKVLALLPEKSAAIFRKSRFENQNTKEIAKQLNLSEKAVEYHITKSLRFLKENLKDYSKLN</sequence>
<evidence type="ECO:0000256" key="2">
    <source>
        <dbReference type="ARBA" id="ARBA00023015"/>
    </source>
</evidence>
<protein>
    <submittedName>
        <fullName evidence="7">RNA polymerase sigma-70 factor</fullName>
    </submittedName>
</protein>
<evidence type="ECO:0000313" key="8">
    <source>
        <dbReference type="Proteomes" id="UP001318301"/>
    </source>
</evidence>
<dbReference type="InterPro" id="IPR013249">
    <property type="entry name" value="RNA_pol_sigma70_r4_t2"/>
</dbReference>
<dbReference type="Gene3D" id="1.10.10.10">
    <property type="entry name" value="Winged helix-like DNA-binding domain superfamily/Winged helix DNA-binding domain"/>
    <property type="match status" value="1"/>
</dbReference>
<dbReference type="SUPFAM" id="SSF88946">
    <property type="entry name" value="Sigma2 domain of RNA polymerase sigma factors"/>
    <property type="match status" value="1"/>
</dbReference>
<dbReference type="NCBIfam" id="TIGR02985">
    <property type="entry name" value="Sig70_bacteroi1"/>
    <property type="match status" value="1"/>
</dbReference>
<dbReference type="RefSeq" id="WP_166230964.1">
    <property type="nucleotide sequence ID" value="NZ_CBCSIJ010000003.1"/>
</dbReference>
<name>A0ABX0EWG0_9BACT</name>
<dbReference type="InterPro" id="IPR013325">
    <property type="entry name" value="RNA_pol_sigma_r2"/>
</dbReference>
<dbReference type="InterPro" id="IPR014284">
    <property type="entry name" value="RNA_pol_sigma-70_dom"/>
</dbReference>
<evidence type="ECO:0000256" key="3">
    <source>
        <dbReference type="ARBA" id="ARBA00023082"/>
    </source>
</evidence>
<dbReference type="PANTHER" id="PTHR43133">
    <property type="entry name" value="RNA POLYMERASE ECF-TYPE SIGMA FACTO"/>
    <property type="match status" value="1"/>
</dbReference>
<dbReference type="PANTHER" id="PTHR43133:SF46">
    <property type="entry name" value="RNA POLYMERASE SIGMA-70 FACTOR ECF SUBFAMILY"/>
    <property type="match status" value="1"/>
</dbReference>
<dbReference type="Pfam" id="PF08281">
    <property type="entry name" value="Sigma70_r4_2"/>
    <property type="match status" value="1"/>
</dbReference>